<dbReference type="InterPro" id="IPR036900">
    <property type="entry name" value="A-D-PHexomutase_C_sf"/>
</dbReference>
<comment type="similarity">
    <text evidence="1">Belongs to the transferase hexapeptide repeat family.</text>
</comment>
<dbReference type="Gene3D" id="3.90.550.10">
    <property type="entry name" value="Spore Coat Polysaccharide Biosynthesis Protein SpsA, Chain A"/>
    <property type="match status" value="1"/>
</dbReference>
<dbReference type="Pfam" id="PF02878">
    <property type="entry name" value="PGM_PMM_I"/>
    <property type="match status" value="1"/>
</dbReference>
<dbReference type="InterPro" id="IPR005844">
    <property type="entry name" value="A-D-PHexomutase_a/b/a-I"/>
</dbReference>
<evidence type="ECO:0000256" key="1">
    <source>
        <dbReference type="ARBA" id="ARBA00007274"/>
    </source>
</evidence>
<evidence type="ECO:0000259" key="4">
    <source>
        <dbReference type="Pfam" id="PF25087"/>
    </source>
</evidence>
<name>A0ABT6H213_9BACI</name>
<feature type="domain" description="Alpha-D-phosphohexomutase alpha/beta/alpha" evidence="3">
    <location>
        <begin position="383"/>
        <end position="505"/>
    </location>
</feature>
<dbReference type="RefSeq" id="WP_278017823.1">
    <property type="nucleotide sequence ID" value="NZ_JARRRY010000001.1"/>
</dbReference>
<dbReference type="CDD" id="cd04181">
    <property type="entry name" value="NTP_transferase"/>
    <property type="match status" value="1"/>
</dbReference>
<evidence type="ECO:0000259" key="2">
    <source>
        <dbReference type="Pfam" id="PF00483"/>
    </source>
</evidence>
<dbReference type="SUPFAM" id="SSF53448">
    <property type="entry name" value="Nucleotide-diphospho-sugar transferases"/>
    <property type="match status" value="1"/>
</dbReference>
<sequence>MKGVILAGGKGMRLRPLTCNLPKPMLPLMHKPVMEYSLELLRKHGIREVAVTVQYMGAAIRNYFGDGSKWGMKLYYFEDTPPLGTAGSIKQAEEFLDETFVVVSGDALTDFHLLKGMDFHKSTGGMVTIFQKEVANPLNFGLVVTEEEGRVMKYIEKPSWNEVVSNTVNTGIYIIEPSIFSYMKAHTFYDFSHDIFPTLLSKGEPLYGYMSEGYWLDIGTFQNYRQAHFDVLTKKVEVSMECTEVFPGVWMGEGARIENGAKIQGPALIGDCVTIKKGAVIHPYTIIGKNSFISEDVQISKSIIGNDVHVGQCSEVNGTVISYGTIIEECVTLFDKSVVADRSVIGKNTVIKSNVKVWPDRIIEGGSVLLSSVTAQEEHDASLFYRGEIKGRANIHIKPETIVKIAHAYSIALTSKATILIGYDCHRYAEIVTRVFMETLHAAGITTRECKHTNDACFRYMISKARVQGGVFIYVQSNGEVVLRFYDSCGTIISGRFEKEVESAYVLDESKYVEMEQLGTNVLCPPQHIEYVSAILQIIRVSSIRQCAFHLCVYQSSSLQREMLSHFFKQLHCRVTWVETNPNDVMGMIRSSGADAGMVLQEQGNDFELYDVYGNVYTNIKDTVASHILRHVYPLTIKQRGSYICCSEHEDRSGQFGQDALLQVGKIMEIMAVENAPLHTIVQNRPHFHLLWDEVLCPWKEKGRVMRMLTEEGAQQELEVSEGIKFLYEHGEWSYIISDAQQPKIIVYAQSANAAKARKKILNIIEKIRQYQKV</sequence>
<dbReference type="Pfam" id="PF00483">
    <property type="entry name" value="NTP_transferase"/>
    <property type="match status" value="1"/>
</dbReference>
<organism evidence="5 6">
    <name type="scientific">Ectobacillus antri</name>
    <dbReference type="NCBI Taxonomy" id="2486280"/>
    <lineage>
        <taxon>Bacteria</taxon>
        <taxon>Bacillati</taxon>
        <taxon>Bacillota</taxon>
        <taxon>Bacilli</taxon>
        <taxon>Bacillales</taxon>
        <taxon>Bacillaceae</taxon>
        <taxon>Ectobacillus</taxon>
    </lineage>
</organism>
<dbReference type="InterPro" id="IPR056729">
    <property type="entry name" value="GMPPB_C"/>
</dbReference>
<proteinExistence type="inferred from homology"/>
<feature type="domain" description="Nucleotidyl transferase" evidence="2">
    <location>
        <begin position="2"/>
        <end position="232"/>
    </location>
</feature>
<gene>
    <name evidence="5" type="ORF">P6P90_04625</name>
</gene>
<dbReference type="Gene3D" id="2.160.10.10">
    <property type="entry name" value="Hexapeptide repeat proteins"/>
    <property type="match status" value="1"/>
</dbReference>
<reference evidence="5 6" key="1">
    <citation type="submission" date="2023-04" db="EMBL/GenBank/DDBJ databases">
        <title>Ectobacillus antri isolated from activated sludge.</title>
        <authorList>
            <person name="Yan P."/>
            <person name="Liu X."/>
        </authorList>
    </citation>
    <scope>NUCLEOTIDE SEQUENCE [LARGE SCALE GENOMIC DNA]</scope>
    <source>
        <strain evidence="5 6">C18H</strain>
    </source>
</reference>
<dbReference type="EMBL" id="JARULN010000002">
    <property type="protein sequence ID" value="MDG5753283.1"/>
    <property type="molecule type" value="Genomic_DNA"/>
</dbReference>
<dbReference type="InterPro" id="IPR029044">
    <property type="entry name" value="Nucleotide-diphossugar_trans"/>
</dbReference>
<dbReference type="Proteomes" id="UP001218246">
    <property type="component" value="Unassembled WGS sequence"/>
</dbReference>
<evidence type="ECO:0000313" key="5">
    <source>
        <dbReference type="EMBL" id="MDG5753283.1"/>
    </source>
</evidence>
<accession>A0ABT6H213</accession>
<dbReference type="InterPro" id="IPR005835">
    <property type="entry name" value="NTP_transferase_dom"/>
</dbReference>
<dbReference type="InterPro" id="IPR011004">
    <property type="entry name" value="Trimer_LpxA-like_sf"/>
</dbReference>
<evidence type="ECO:0000259" key="3">
    <source>
        <dbReference type="Pfam" id="PF02878"/>
    </source>
</evidence>
<feature type="domain" description="Mannose-1-phosphate guanyltransferase C-terminal" evidence="4">
    <location>
        <begin position="263"/>
        <end position="363"/>
    </location>
</feature>
<dbReference type="SUPFAM" id="SSF51161">
    <property type="entry name" value="Trimeric LpxA-like enzymes"/>
    <property type="match status" value="1"/>
</dbReference>
<comment type="caution">
    <text evidence="5">The sequence shown here is derived from an EMBL/GenBank/DDBJ whole genome shotgun (WGS) entry which is preliminary data.</text>
</comment>
<evidence type="ECO:0000313" key="6">
    <source>
        <dbReference type="Proteomes" id="UP001218246"/>
    </source>
</evidence>
<keyword evidence="6" id="KW-1185">Reference proteome</keyword>
<dbReference type="PANTHER" id="PTHR22572">
    <property type="entry name" value="SUGAR-1-PHOSPHATE GUANYL TRANSFERASE"/>
    <property type="match status" value="1"/>
</dbReference>
<dbReference type="InterPro" id="IPR050486">
    <property type="entry name" value="Mannose-1P_guanyltransferase"/>
</dbReference>
<dbReference type="Gene3D" id="3.40.120.10">
    <property type="entry name" value="Alpha-D-Glucose-1,6-Bisphosphate, subunit A, domain 3"/>
    <property type="match status" value="1"/>
</dbReference>
<protein>
    <submittedName>
        <fullName evidence="5">Sugar phosphate nucleotidyltransferase</fullName>
    </submittedName>
</protein>
<dbReference type="SUPFAM" id="SSF55957">
    <property type="entry name" value="Phosphoglucomutase, C-terminal domain"/>
    <property type="match status" value="1"/>
</dbReference>
<dbReference type="Pfam" id="PF25087">
    <property type="entry name" value="GMPPB_C"/>
    <property type="match status" value="1"/>
</dbReference>